<organism evidence="2">
    <name type="scientific">Arundo donax</name>
    <name type="common">Giant reed</name>
    <name type="synonym">Donax arundinaceus</name>
    <dbReference type="NCBI Taxonomy" id="35708"/>
    <lineage>
        <taxon>Eukaryota</taxon>
        <taxon>Viridiplantae</taxon>
        <taxon>Streptophyta</taxon>
        <taxon>Embryophyta</taxon>
        <taxon>Tracheophyta</taxon>
        <taxon>Spermatophyta</taxon>
        <taxon>Magnoliopsida</taxon>
        <taxon>Liliopsida</taxon>
        <taxon>Poales</taxon>
        <taxon>Poaceae</taxon>
        <taxon>PACMAD clade</taxon>
        <taxon>Arundinoideae</taxon>
        <taxon>Arundineae</taxon>
        <taxon>Arundo</taxon>
    </lineage>
</organism>
<reference evidence="2" key="1">
    <citation type="submission" date="2014-09" db="EMBL/GenBank/DDBJ databases">
        <authorList>
            <person name="Magalhaes I.L.F."/>
            <person name="Oliveira U."/>
            <person name="Santos F.R."/>
            <person name="Vidigal T.H.D.A."/>
            <person name="Brescovit A.D."/>
            <person name="Santos A.J."/>
        </authorList>
    </citation>
    <scope>NUCLEOTIDE SEQUENCE</scope>
    <source>
        <tissue evidence="2">Shoot tissue taken approximately 20 cm above the soil surface</tissue>
    </source>
</reference>
<proteinExistence type="predicted"/>
<dbReference type="EMBL" id="GBRH01160790">
    <property type="protein sequence ID" value="JAE37106.1"/>
    <property type="molecule type" value="Transcribed_RNA"/>
</dbReference>
<feature type="compositionally biased region" description="Basic and acidic residues" evidence="1">
    <location>
        <begin position="1"/>
        <end position="13"/>
    </location>
</feature>
<name>A0A0A9HQH3_ARUDO</name>
<accession>A0A0A9HQH3</accession>
<sequence>MGRFPSQERESARKRAQIPAKRSKERQGDLVSNSKQERELEDP</sequence>
<feature type="compositionally biased region" description="Basic residues" evidence="1">
    <location>
        <begin position="14"/>
        <end position="24"/>
    </location>
</feature>
<protein>
    <submittedName>
        <fullName evidence="2">Uncharacterized protein</fullName>
    </submittedName>
</protein>
<reference evidence="2" key="2">
    <citation type="journal article" date="2015" name="Data Brief">
        <title>Shoot transcriptome of the giant reed, Arundo donax.</title>
        <authorList>
            <person name="Barrero R.A."/>
            <person name="Guerrero F.D."/>
            <person name="Moolhuijzen P."/>
            <person name="Goolsby J.A."/>
            <person name="Tidwell J."/>
            <person name="Bellgard S.E."/>
            <person name="Bellgard M.I."/>
        </authorList>
    </citation>
    <scope>NUCLEOTIDE SEQUENCE</scope>
    <source>
        <tissue evidence="2">Shoot tissue taken approximately 20 cm above the soil surface</tissue>
    </source>
</reference>
<dbReference type="AlphaFoldDB" id="A0A0A9HQH3"/>
<evidence type="ECO:0000256" key="1">
    <source>
        <dbReference type="SAM" id="MobiDB-lite"/>
    </source>
</evidence>
<feature type="region of interest" description="Disordered" evidence="1">
    <location>
        <begin position="1"/>
        <end position="43"/>
    </location>
</feature>
<evidence type="ECO:0000313" key="2">
    <source>
        <dbReference type="EMBL" id="JAE37106.1"/>
    </source>
</evidence>